<evidence type="ECO:0000313" key="3">
    <source>
        <dbReference type="Proteomes" id="UP000323506"/>
    </source>
</evidence>
<accession>A0A5D2FRQ0</accession>
<proteinExistence type="predicted"/>
<dbReference type="AlphaFoldDB" id="A0A5D2FRQ0"/>
<evidence type="ECO:0000313" key="2">
    <source>
        <dbReference type="EMBL" id="TYH08168.1"/>
    </source>
</evidence>
<keyword evidence="3" id="KW-1185">Reference proteome</keyword>
<keyword evidence="1" id="KW-0812">Transmembrane</keyword>
<protein>
    <submittedName>
        <fullName evidence="2">Uncharacterized protein</fullName>
    </submittedName>
</protein>
<organism evidence="2 3">
    <name type="scientific">Gossypium darwinii</name>
    <name type="common">Darwin's cotton</name>
    <name type="synonym">Gossypium barbadense var. darwinii</name>
    <dbReference type="NCBI Taxonomy" id="34276"/>
    <lineage>
        <taxon>Eukaryota</taxon>
        <taxon>Viridiplantae</taxon>
        <taxon>Streptophyta</taxon>
        <taxon>Embryophyta</taxon>
        <taxon>Tracheophyta</taxon>
        <taxon>Spermatophyta</taxon>
        <taxon>Magnoliopsida</taxon>
        <taxon>eudicotyledons</taxon>
        <taxon>Gunneridae</taxon>
        <taxon>Pentapetalae</taxon>
        <taxon>rosids</taxon>
        <taxon>malvids</taxon>
        <taxon>Malvales</taxon>
        <taxon>Malvaceae</taxon>
        <taxon>Malvoideae</taxon>
        <taxon>Gossypium</taxon>
    </lineage>
</organism>
<keyword evidence="1" id="KW-1133">Transmembrane helix</keyword>
<keyword evidence="1" id="KW-0472">Membrane</keyword>
<evidence type="ECO:0000256" key="1">
    <source>
        <dbReference type="SAM" id="Phobius"/>
    </source>
</evidence>
<gene>
    <name evidence="2" type="ORF">ES288_A08G294100v1</name>
</gene>
<feature type="transmembrane region" description="Helical" evidence="1">
    <location>
        <begin position="21"/>
        <end position="43"/>
    </location>
</feature>
<dbReference type="EMBL" id="CM017695">
    <property type="protein sequence ID" value="TYH08168.1"/>
    <property type="molecule type" value="Genomic_DNA"/>
</dbReference>
<dbReference type="Proteomes" id="UP000323506">
    <property type="component" value="Chromosome A08"/>
</dbReference>
<reference evidence="2 3" key="1">
    <citation type="submission" date="2019-06" db="EMBL/GenBank/DDBJ databases">
        <title>WGS assembly of Gossypium darwinii.</title>
        <authorList>
            <person name="Chen Z.J."/>
            <person name="Sreedasyam A."/>
            <person name="Ando A."/>
            <person name="Song Q."/>
            <person name="De L."/>
            <person name="Hulse-Kemp A."/>
            <person name="Ding M."/>
            <person name="Ye W."/>
            <person name="Kirkbride R."/>
            <person name="Jenkins J."/>
            <person name="Plott C."/>
            <person name="Lovell J."/>
            <person name="Lin Y.-M."/>
            <person name="Vaughn R."/>
            <person name="Liu B."/>
            <person name="Li W."/>
            <person name="Simpson S."/>
            <person name="Scheffler B."/>
            <person name="Saski C."/>
            <person name="Grover C."/>
            <person name="Hu G."/>
            <person name="Conover J."/>
            <person name="Carlson J."/>
            <person name="Shu S."/>
            <person name="Boston L."/>
            <person name="Williams M."/>
            <person name="Peterson D."/>
            <person name="Mcgee K."/>
            <person name="Jones D."/>
            <person name="Wendel J."/>
            <person name="Stelly D."/>
            <person name="Grimwood J."/>
            <person name="Schmutz J."/>
        </authorList>
    </citation>
    <scope>NUCLEOTIDE SEQUENCE [LARGE SCALE GENOMIC DNA]</scope>
    <source>
        <strain evidence="2">1808015.09</strain>
    </source>
</reference>
<name>A0A5D2FRQ0_GOSDA</name>
<sequence length="90" mass="10614">MWVGKQTTLAAFEFRPIKLKYCCLLQLFFPLLIKSLSVCHLGLPFPYSHKWRQPPMQIWWPDTSLFRWLAAFSCGEAKRPRVENAFYGGF</sequence>